<keyword evidence="1" id="KW-0378">Hydrolase</keyword>
<feature type="compositionally biased region" description="Polar residues" evidence="2">
    <location>
        <begin position="1"/>
        <end position="13"/>
    </location>
</feature>
<dbReference type="Proteomes" id="UP000094065">
    <property type="component" value="Unassembled WGS sequence"/>
</dbReference>
<dbReference type="InterPro" id="IPR001300">
    <property type="entry name" value="Peptidase_C2_calpain_cat"/>
</dbReference>
<dbReference type="EMBL" id="AWGJ01000004">
    <property type="protein sequence ID" value="ODN81158.1"/>
    <property type="molecule type" value="Genomic_DNA"/>
</dbReference>
<feature type="active site" evidence="1">
    <location>
        <position position="205"/>
    </location>
</feature>
<feature type="domain" description="Calpain catalytic" evidence="3">
    <location>
        <begin position="1"/>
        <end position="257"/>
    </location>
</feature>
<keyword evidence="1" id="KW-0645">Protease</keyword>
<evidence type="ECO:0000259" key="3">
    <source>
        <dbReference type="PROSITE" id="PS50203"/>
    </source>
</evidence>
<name>A0A1E3HXV5_9TREE</name>
<gene>
    <name evidence="4" type="ORF">L202_03249</name>
</gene>
<feature type="active site" evidence="1">
    <location>
        <position position="36"/>
    </location>
</feature>
<reference evidence="4 5" key="1">
    <citation type="submission" date="2016-06" db="EMBL/GenBank/DDBJ databases">
        <title>Evolution of pathogenesis and genome organization in the Tremellales.</title>
        <authorList>
            <person name="Cuomo C."/>
            <person name="Litvintseva A."/>
            <person name="Heitman J."/>
            <person name="Chen Y."/>
            <person name="Sun S."/>
            <person name="Springer D."/>
            <person name="Dromer F."/>
            <person name="Young S."/>
            <person name="Zeng Q."/>
            <person name="Chapman S."/>
            <person name="Gujja S."/>
            <person name="Saif S."/>
            <person name="Birren B."/>
        </authorList>
    </citation>
    <scope>NUCLEOTIDE SEQUENCE [LARGE SCALE GENOMIC DNA]</scope>
    <source>
        <strain evidence="4 5">CBS 6039</strain>
    </source>
</reference>
<dbReference type="SUPFAM" id="SSF54001">
    <property type="entry name" value="Cysteine proteinases"/>
    <property type="match status" value="1"/>
</dbReference>
<feature type="region of interest" description="Disordered" evidence="2">
    <location>
        <begin position="1"/>
        <end position="23"/>
    </location>
</feature>
<dbReference type="Pfam" id="PF00648">
    <property type="entry name" value="Peptidase_C2"/>
    <property type="match status" value="1"/>
</dbReference>
<dbReference type="OrthoDB" id="2570699at2759"/>
<dbReference type="AlphaFoldDB" id="A0A1E3HXV5"/>
<dbReference type="GeneID" id="30154558"/>
<protein>
    <recommendedName>
        <fullName evidence="3">Calpain catalytic domain-containing protein</fullName>
    </recommendedName>
</protein>
<keyword evidence="5" id="KW-1185">Reference proteome</keyword>
<accession>A0A1E3HXV5</accession>
<dbReference type="InterPro" id="IPR038765">
    <property type="entry name" value="Papain-like_cys_pep_sf"/>
</dbReference>
<organism evidence="4 5">
    <name type="scientific">Cryptococcus amylolentus CBS 6039</name>
    <dbReference type="NCBI Taxonomy" id="1295533"/>
    <lineage>
        <taxon>Eukaryota</taxon>
        <taxon>Fungi</taxon>
        <taxon>Dikarya</taxon>
        <taxon>Basidiomycota</taxon>
        <taxon>Agaricomycotina</taxon>
        <taxon>Tremellomycetes</taxon>
        <taxon>Tremellales</taxon>
        <taxon>Cryptococcaceae</taxon>
        <taxon>Cryptococcus</taxon>
    </lineage>
</organism>
<dbReference type="PROSITE" id="PS50203">
    <property type="entry name" value="CALPAIN_CAT"/>
    <property type="match status" value="1"/>
</dbReference>
<dbReference type="RefSeq" id="XP_018995724.1">
    <property type="nucleotide sequence ID" value="XM_019137055.1"/>
</dbReference>
<dbReference type="GO" id="GO:0006508">
    <property type="term" value="P:proteolysis"/>
    <property type="evidence" value="ECO:0007669"/>
    <property type="project" value="UniProtKB-KW"/>
</dbReference>
<dbReference type="Gene3D" id="3.90.70.10">
    <property type="entry name" value="Cysteine proteinases"/>
    <property type="match status" value="1"/>
</dbReference>
<feature type="active site" evidence="1">
    <location>
        <position position="228"/>
    </location>
</feature>
<proteinExistence type="predicted"/>
<evidence type="ECO:0000256" key="2">
    <source>
        <dbReference type="SAM" id="MobiDB-lite"/>
    </source>
</evidence>
<keyword evidence="1" id="KW-0788">Thiol protease</keyword>
<evidence type="ECO:0000313" key="5">
    <source>
        <dbReference type="Proteomes" id="UP000094065"/>
    </source>
</evidence>
<evidence type="ECO:0000256" key="1">
    <source>
        <dbReference type="PROSITE-ProRule" id="PRU00239"/>
    </source>
</evidence>
<sequence>MLPTAVNTPTSSGPALWDPTTGPTCDDITQTTAPDCWLASAKSNAGFIKDLFTDQTKAGDPKTSLSVVAVTAKVWDPDTLKEEDQDVTLGDTGNGEGNDDSSIYVWQVCRLLHNLLADKSADKRGHRWPSALQAAVKKHGGSGVTNGKFDDDGGFAYKALSYLTGYAAVAEMEDSKWWDMLVSYVDRSPMTVCTNSKTSKLVDSHCYTAMTVVEDGDTDDKRKVRLRNPWGDTKNYKMSKIKDDIQYVAHLKNWDSY</sequence>
<evidence type="ECO:0000313" key="4">
    <source>
        <dbReference type="EMBL" id="ODN81158.1"/>
    </source>
</evidence>
<dbReference type="GO" id="GO:0004198">
    <property type="term" value="F:calcium-dependent cysteine-type endopeptidase activity"/>
    <property type="evidence" value="ECO:0007669"/>
    <property type="project" value="InterPro"/>
</dbReference>
<comment type="caution">
    <text evidence="4">The sequence shown here is derived from an EMBL/GenBank/DDBJ whole genome shotgun (WGS) entry which is preliminary data.</text>
</comment>